<organism evidence="4 5">
    <name type="scientific">Marivirga lumbricoides</name>
    <dbReference type="NCBI Taxonomy" id="1046115"/>
    <lineage>
        <taxon>Bacteria</taxon>
        <taxon>Pseudomonadati</taxon>
        <taxon>Bacteroidota</taxon>
        <taxon>Cytophagia</taxon>
        <taxon>Cytophagales</taxon>
        <taxon>Marivirgaceae</taxon>
        <taxon>Marivirga</taxon>
    </lineage>
</organism>
<evidence type="ECO:0000313" key="5">
    <source>
        <dbReference type="Proteomes" id="UP000240608"/>
    </source>
</evidence>
<dbReference type="InterPro" id="IPR026891">
    <property type="entry name" value="Fn3-like"/>
</dbReference>
<dbReference type="Pfam" id="PF14310">
    <property type="entry name" value="Fn3-like"/>
    <property type="match status" value="1"/>
</dbReference>
<comment type="similarity">
    <text evidence="1">Belongs to the glycosyl hydrolase 3 family.</text>
</comment>
<dbReference type="EMBL" id="PYVU01000361">
    <property type="protein sequence ID" value="PTB91509.1"/>
    <property type="molecule type" value="Genomic_DNA"/>
</dbReference>
<proteinExistence type="inferred from homology"/>
<dbReference type="AlphaFoldDB" id="A0A2T4DCD7"/>
<name>A0A2T4DCD7_9BACT</name>
<evidence type="ECO:0000256" key="2">
    <source>
        <dbReference type="ARBA" id="ARBA00022801"/>
    </source>
</evidence>
<dbReference type="PANTHER" id="PTHR42715:SF10">
    <property type="entry name" value="BETA-GLUCOSIDASE"/>
    <property type="match status" value="1"/>
</dbReference>
<gene>
    <name evidence="4" type="ORF">C9994_15430</name>
</gene>
<dbReference type="SMART" id="SM01217">
    <property type="entry name" value="Fn3_like"/>
    <property type="match status" value="1"/>
</dbReference>
<dbReference type="InterPro" id="IPR050288">
    <property type="entry name" value="Cellulose_deg_GH3"/>
</dbReference>
<dbReference type="InterPro" id="IPR013783">
    <property type="entry name" value="Ig-like_fold"/>
</dbReference>
<evidence type="ECO:0000259" key="3">
    <source>
        <dbReference type="SMART" id="SM01217"/>
    </source>
</evidence>
<dbReference type="Gene3D" id="2.60.40.10">
    <property type="entry name" value="Immunoglobulins"/>
    <property type="match status" value="1"/>
</dbReference>
<accession>A0A2T4DCD7</accession>
<dbReference type="Proteomes" id="UP000240608">
    <property type="component" value="Unassembled WGS sequence"/>
</dbReference>
<dbReference type="GO" id="GO:0005975">
    <property type="term" value="P:carbohydrate metabolic process"/>
    <property type="evidence" value="ECO:0007669"/>
    <property type="project" value="InterPro"/>
</dbReference>
<evidence type="ECO:0000313" key="4">
    <source>
        <dbReference type="EMBL" id="PTB91509.1"/>
    </source>
</evidence>
<dbReference type="PANTHER" id="PTHR42715">
    <property type="entry name" value="BETA-GLUCOSIDASE"/>
    <property type="match status" value="1"/>
</dbReference>
<dbReference type="SUPFAM" id="SSF52279">
    <property type="entry name" value="Beta-D-glucan exohydrolase, C-terminal domain"/>
    <property type="match status" value="1"/>
</dbReference>
<sequence>MDDIPVGAWQSSLGNNSHYLDAGYEPMYPFGYGLTYSTIEYTNLSMDAEVYSKDDALKVSFTLTNTGKTEATEIVQYYIQDKFGSVVRPIRELVGFDRVHLKAGESRKISFELPISKLAFYNAESKWVVEPGEFNFWIAPNAAEGLEANFVVK</sequence>
<comment type="caution">
    <text evidence="4">The sequence shown here is derived from an EMBL/GenBank/DDBJ whole genome shotgun (WGS) entry which is preliminary data.</text>
</comment>
<dbReference type="FunFam" id="2.60.40.10:FF:000495">
    <property type="entry name" value="Periplasmic beta-glucosidase"/>
    <property type="match status" value="1"/>
</dbReference>
<evidence type="ECO:0000256" key="1">
    <source>
        <dbReference type="ARBA" id="ARBA00005336"/>
    </source>
</evidence>
<keyword evidence="2" id="KW-0378">Hydrolase</keyword>
<protein>
    <recommendedName>
        <fullName evidence="3">Fibronectin type III-like domain-containing protein</fullName>
    </recommendedName>
</protein>
<feature type="domain" description="Fibronectin type III-like" evidence="3">
    <location>
        <begin position="73"/>
        <end position="142"/>
    </location>
</feature>
<reference evidence="4 5" key="1">
    <citation type="submission" date="2018-03" db="EMBL/GenBank/DDBJ databases">
        <title>Cross-interface Injection: A General Nanoliter Liquid Handling Method Applied to Single Cells Genome Amplification Automated Nanoliter Liquid Handling Applied to Single Cell Multiple Displacement Amplification.</title>
        <authorList>
            <person name="Yun J."/>
            <person name="Xu P."/>
            <person name="Xu J."/>
            <person name="Dai X."/>
            <person name="Wang Y."/>
            <person name="Zheng X."/>
            <person name="Cao C."/>
            <person name="Yi Q."/>
            <person name="Zhu Y."/>
            <person name="Wang L."/>
            <person name="Dong Z."/>
            <person name="Huang Y."/>
            <person name="Huang L."/>
            <person name="Du W."/>
        </authorList>
    </citation>
    <scope>NUCLEOTIDE SEQUENCE [LARGE SCALE GENOMIC DNA]</scope>
    <source>
        <strain evidence="4 5">Z-D1-2</strain>
    </source>
</reference>
<dbReference type="InterPro" id="IPR036881">
    <property type="entry name" value="Glyco_hydro_3_C_sf"/>
</dbReference>
<dbReference type="GO" id="GO:0008422">
    <property type="term" value="F:beta-glucosidase activity"/>
    <property type="evidence" value="ECO:0007669"/>
    <property type="project" value="UniProtKB-ARBA"/>
</dbReference>